<protein>
    <submittedName>
        <fullName evidence="4">TCF3 (E2A) fusion partner</fullName>
    </submittedName>
</protein>
<dbReference type="InterPro" id="IPR056513">
    <property type="entry name" value="INO80F"/>
</dbReference>
<name>B1GVY2_BOVIN</name>
<reference evidence="4" key="1">
    <citation type="submission" date="2007-12" db="EMBL/GenBank/DDBJ databases">
        <title>Genes on BTA18 associated with bilateral convergent strabismus with exophthalmus in German Brown Cattle.</title>
        <authorList>
            <person name="Fink S."/>
            <person name="Moemke S."/>
            <person name="Woehlke A."/>
            <person name="Distl O."/>
        </authorList>
    </citation>
    <scope>NUCLEOTIDE SEQUENCE</scope>
</reference>
<feature type="domain" description="INO80 complex subunit F" evidence="3">
    <location>
        <begin position="2"/>
        <end position="23"/>
    </location>
</feature>
<dbReference type="AlphaFoldDB" id="B1GVY2"/>
<dbReference type="EMBL" id="AM930541">
    <property type="protein sequence ID" value="CAP59622.1"/>
    <property type="molecule type" value="Genomic_DNA"/>
</dbReference>
<evidence type="ECO:0000256" key="1">
    <source>
        <dbReference type="ARBA" id="ARBA00004123"/>
    </source>
</evidence>
<proteinExistence type="predicted"/>
<feature type="non-terminal residue" evidence="4">
    <location>
        <position position="23"/>
    </location>
</feature>
<organism evidence="4">
    <name type="scientific">Bos taurus</name>
    <name type="common">Bovine</name>
    <dbReference type="NCBI Taxonomy" id="9913"/>
    <lineage>
        <taxon>Eukaryota</taxon>
        <taxon>Metazoa</taxon>
        <taxon>Chordata</taxon>
        <taxon>Craniata</taxon>
        <taxon>Vertebrata</taxon>
        <taxon>Euteleostomi</taxon>
        <taxon>Mammalia</taxon>
        <taxon>Eutheria</taxon>
        <taxon>Laurasiatheria</taxon>
        <taxon>Artiodactyla</taxon>
        <taxon>Ruminantia</taxon>
        <taxon>Pecora</taxon>
        <taxon>Bovidae</taxon>
        <taxon>Bovinae</taxon>
        <taxon>Bos</taxon>
    </lineage>
</organism>
<feature type="non-terminal residue" evidence="4">
    <location>
        <position position="1"/>
    </location>
</feature>
<comment type="subcellular location">
    <subcellularLocation>
        <location evidence="1">Nucleus</location>
    </subcellularLocation>
</comment>
<evidence type="ECO:0000256" key="2">
    <source>
        <dbReference type="ARBA" id="ARBA00023242"/>
    </source>
</evidence>
<gene>
    <name evidence="4" type="primary">TFPT</name>
</gene>
<dbReference type="GO" id="GO:0005634">
    <property type="term" value="C:nucleus"/>
    <property type="evidence" value="ECO:0007669"/>
    <property type="project" value="UniProtKB-SubCell"/>
</dbReference>
<keyword evidence="2" id="KW-0539">Nucleus</keyword>
<dbReference type="Pfam" id="PF24245">
    <property type="entry name" value="INO80F"/>
    <property type="match status" value="1"/>
</dbReference>
<accession>B1GVY2</accession>
<dbReference type="OrthoDB" id="10070927at2759"/>
<dbReference type="HOGENOM" id="CLU_096140_0_0_1"/>
<evidence type="ECO:0000313" key="4">
    <source>
        <dbReference type="EMBL" id="CAP59622.1"/>
    </source>
</evidence>
<sequence length="23" mass="2942">VNERVLNRLHQVQRITRRLQQER</sequence>
<evidence type="ECO:0000259" key="3">
    <source>
        <dbReference type="Pfam" id="PF24245"/>
    </source>
</evidence>